<dbReference type="EMBL" id="CP011924">
    <property type="protein sequence ID" value="ATD06862.1"/>
    <property type="molecule type" value="Genomic_DNA"/>
</dbReference>
<keyword evidence="3" id="KW-1185">Reference proteome</keyword>
<accession>A0ABN5CIX6</accession>
<name>A0ABN5CIX6_PSEO7</name>
<gene>
    <name evidence="1" type="ORF">PPIS_a1781</name>
    <name evidence="2" type="ORF">PPIS_a1784</name>
</gene>
<evidence type="ECO:0000313" key="1">
    <source>
        <dbReference type="EMBL" id="ATD06859.1"/>
    </source>
</evidence>
<evidence type="ECO:0000313" key="3">
    <source>
        <dbReference type="Proteomes" id="UP000016521"/>
    </source>
</evidence>
<proteinExistence type="predicted"/>
<sequence>MSESNDSISKLLALISEGKNQEKIVKTESIQDDDLIKQFLIKKMNASENLSKEDKVDLLCKRYKTFLDKYTFEVGMLVSWKQGLKNKGVVAYGEPAIVVDYLAEPIFDEERGAGSPYFMEPLDLVQAFLDEDNDFMIFYADSRRFMPYRT</sequence>
<protein>
    <submittedName>
        <fullName evidence="2">Uncharacterized protein</fullName>
    </submittedName>
</protein>
<dbReference type="RefSeq" id="WP_010379149.1">
    <property type="nucleotide sequence ID" value="NZ_CP011924.1"/>
</dbReference>
<evidence type="ECO:0000313" key="2">
    <source>
        <dbReference type="EMBL" id="ATD06862.1"/>
    </source>
</evidence>
<organism evidence="2 3">
    <name type="scientific">Pseudoalteromonas piscicida</name>
    <dbReference type="NCBI Taxonomy" id="43662"/>
    <lineage>
        <taxon>Bacteria</taxon>
        <taxon>Pseudomonadati</taxon>
        <taxon>Pseudomonadota</taxon>
        <taxon>Gammaproteobacteria</taxon>
        <taxon>Alteromonadales</taxon>
        <taxon>Pseudoalteromonadaceae</taxon>
        <taxon>Pseudoalteromonas</taxon>
    </lineage>
</organism>
<reference evidence="2 3" key="1">
    <citation type="submission" date="2015-06" db="EMBL/GenBank/DDBJ databases">
        <authorList>
            <person name="Xie B.-B."/>
            <person name="Rong J.-C."/>
            <person name="Qin Q.-L."/>
            <person name="Zhang Y.-Z."/>
        </authorList>
    </citation>
    <scope>NUCLEOTIDE SEQUENCE [LARGE SCALE GENOMIC DNA]</scope>
    <source>
        <strain evidence="2 3">JCM 20779</strain>
    </source>
</reference>
<dbReference type="EMBL" id="CP011924">
    <property type="protein sequence ID" value="ATD06859.1"/>
    <property type="molecule type" value="Genomic_DNA"/>
</dbReference>
<dbReference type="Proteomes" id="UP000016521">
    <property type="component" value="Chromosome I"/>
</dbReference>